<evidence type="ECO:0000256" key="1">
    <source>
        <dbReference type="SAM" id="MobiDB-lite"/>
    </source>
</evidence>
<protein>
    <submittedName>
        <fullName evidence="4">RodZ domain-containing protein</fullName>
    </submittedName>
</protein>
<accession>A0ABW0QFM4</accession>
<dbReference type="PANTHER" id="PTHR34475">
    <property type="match status" value="1"/>
</dbReference>
<feature type="domain" description="Cytoskeleton protein RodZ-like C-terminal" evidence="3">
    <location>
        <begin position="266"/>
        <end position="336"/>
    </location>
</feature>
<dbReference type="Gene3D" id="1.10.260.40">
    <property type="entry name" value="lambda repressor-like DNA-binding domains"/>
    <property type="match status" value="1"/>
</dbReference>
<dbReference type="EMBL" id="JBHSMX010000065">
    <property type="protein sequence ID" value="MFC5523590.1"/>
    <property type="molecule type" value="Genomic_DNA"/>
</dbReference>
<dbReference type="Proteomes" id="UP001596084">
    <property type="component" value="Unassembled WGS sequence"/>
</dbReference>
<feature type="compositionally biased region" description="Low complexity" evidence="1">
    <location>
        <begin position="196"/>
        <end position="222"/>
    </location>
</feature>
<proteinExistence type="predicted"/>
<dbReference type="InterPro" id="IPR025194">
    <property type="entry name" value="RodZ-like_C"/>
</dbReference>
<gene>
    <name evidence="4" type="ORF">ACFPP7_22120</name>
</gene>
<dbReference type="PANTHER" id="PTHR34475:SF1">
    <property type="entry name" value="CYTOSKELETON PROTEIN RODZ"/>
    <property type="match status" value="1"/>
</dbReference>
<feature type="transmembrane region" description="Helical" evidence="2">
    <location>
        <begin position="136"/>
        <end position="156"/>
    </location>
</feature>
<evidence type="ECO:0000313" key="5">
    <source>
        <dbReference type="Proteomes" id="UP001596084"/>
    </source>
</evidence>
<keyword evidence="2" id="KW-0472">Membrane</keyword>
<evidence type="ECO:0000256" key="2">
    <source>
        <dbReference type="SAM" id="Phobius"/>
    </source>
</evidence>
<dbReference type="InterPro" id="IPR050400">
    <property type="entry name" value="Bact_Cytoskel_RodZ"/>
</dbReference>
<organism evidence="4 5">
    <name type="scientific">Polaromonas jejuensis</name>
    <dbReference type="NCBI Taxonomy" id="457502"/>
    <lineage>
        <taxon>Bacteria</taxon>
        <taxon>Pseudomonadati</taxon>
        <taxon>Pseudomonadota</taxon>
        <taxon>Betaproteobacteria</taxon>
        <taxon>Burkholderiales</taxon>
        <taxon>Comamonadaceae</taxon>
        <taxon>Polaromonas</taxon>
    </lineage>
</organism>
<comment type="caution">
    <text evidence="4">The sequence shown here is derived from an EMBL/GenBank/DDBJ whole genome shotgun (WGS) entry which is preliminary data.</text>
</comment>
<dbReference type="RefSeq" id="WP_068832608.1">
    <property type="nucleotide sequence ID" value="NZ_JBHSMX010000065.1"/>
</dbReference>
<keyword evidence="5" id="KW-1185">Reference proteome</keyword>
<feature type="region of interest" description="Disordered" evidence="1">
    <location>
        <begin position="188"/>
        <end position="222"/>
    </location>
</feature>
<dbReference type="Pfam" id="PF13464">
    <property type="entry name" value="RodZ_C"/>
    <property type="match status" value="1"/>
</dbReference>
<name>A0ABW0QFM4_9BURK</name>
<dbReference type="Pfam" id="PF13413">
    <property type="entry name" value="HTH_25"/>
    <property type="match status" value="1"/>
</dbReference>
<sequence length="338" mass="33494">MNELNPAVAGHFAAEAAGFGDNHGALEPTAGALLRGAREAAGLHIAALAASLKVPVKKLEALEQDRFELLPDAVFVRALASSVCRTLKVDPALVLQRLPQSSAPTLGGRGAGINAPFRSAADGPGPSLWAQVSRPAVLAGLAFLLGALVLIFLPAIKHDNGAPGKLGADKVRVDGEAAQALPATAVMDGPSQVNMPAASVPPAEEPVAAASASTAGPETSPVSTAATLPVAAAAPAAVPAPALANPTAAAPASPAAETATSGIVTFHAKGQSWIEVTDAKGAVVLRRTLAAGEVAGASGAMPLAAVVGNADATLVQVRGKAFDLAGLARNNVARFEVK</sequence>
<evidence type="ECO:0000313" key="4">
    <source>
        <dbReference type="EMBL" id="MFC5523590.1"/>
    </source>
</evidence>
<evidence type="ECO:0000259" key="3">
    <source>
        <dbReference type="Pfam" id="PF13464"/>
    </source>
</evidence>
<keyword evidence="2" id="KW-1133">Transmembrane helix</keyword>
<keyword evidence="2" id="KW-0812">Transmembrane</keyword>
<reference evidence="5" key="1">
    <citation type="journal article" date="2019" name="Int. J. Syst. Evol. Microbiol.">
        <title>The Global Catalogue of Microorganisms (GCM) 10K type strain sequencing project: providing services to taxonomists for standard genome sequencing and annotation.</title>
        <authorList>
            <consortium name="The Broad Institute Genomics Platform"/>
            <consortium name="The Broad Institute Genome Sequencing Center for Infectious Disease"/>
            <person name="Wu L."/>
            <person name="Ma J."/>
        </authorList>
    </citation>
    <scope>NUCLEOTIDE SEQUENCE [LARGE SCALE GENOMIC DNA]</scope>
    <source>
        <strain evidence="5">CGMCC 4.7277</strain>
    </source>
</reference>
<dbReference type="InterPro" id="IPR010982">
    <property type="entry name" value="Lambda_DNA-bd_dom_sf"/>
</dbReference>